<evidence type="ECO:0000313" key="3">
    <source>
        <dbReference type="WBParaSite" id="MBELARI_LOCUS17725"/>
    </source>
</evidence>
<evidence type="ECO:0000313" key="2">
    <source>
        <dbReference type="Proteomes" id="UP000887575"/>
    </source>
</evidence>
<protein>
    <submittedName>
        <fullName evidence="3">Uncharacterized protein</fullName>
    </submittedName>
</protein>
<dbReference type="Proteomes" id="UP000887575">
    <property type="component" value="Unassembled WGS sequence"/>
</dbReference>
<dbReference type="AlphaFoldDB" id="A0AAF3EU82"/>
<reference evidence="3" key="1">
    <citation type="submission" date="2024-02" db="UniProtKB">
        <authorList>
            <consortium name="WormBaseParasite"/>
        </authorList>
    </citation>
    <scope>IDENTIFICATION</scope>
</reference>
<feature type="compositionally biased region" description="Low complexity" evidence="1">
    <location>
        <begin position="165"/>
        <end position="181"/>
    </location>
</feature>
<dbReference type="WBParaSite" id="MBELARI_LOCUS17725">
    <property type="protein sequence ID" value="MBELARI_LOCUS17725"/>
    <property type="gene ID" value="MBELARI_LOCUS17725"/>
</dbReference>
<feature type="region of interest" description="Disordered" evidence="1">
    <location>
        <begin position="157"/>
        <end position="195"/>
    </location>
</feature>
<evidence type="ECO:0000256" key="1">
    <source>
        <dbReference type="SAM" id="MobiDB-lite"/>
    </source>
</evidence>
<accession>A0AAF3EU82</accession>
<keyword evidence="2" id="KW-1185">Reference proteome</keyword>
<name>A0AAF3EU82_9BILA</name>
<sequence>MLQKTEPHRLACGFVIDSKIPLWAYREEERLLGASLTVNAVECEQDVVYKVRAHGVKDPIEKAKIKTTAKGVVKAGDLEHVFVQFSNESLNSICLTVSVDGVEYPVDIDRNECFFTPKKKVELNIERLGLATPLRAGLSSHPTPMKSLAQSAARVYNSLKPPPSTRSTSLPPSLGRRLVSPRNRRRSQTPIKAPSFEDTITTQSHISVSTTTCGSLPGVTEEHFKRLEELLPRAGTVTTDELWMLTYYFVMDVFVSMGHYSRQWFMSGGPETKFLRHACEKKIFWEPEMTLECLVVTMMIDYLEKHVADLEREDHEEKPADPVNPAELQTTPAVEWFNKL</sequence>
<organism evidence="2 3">
    <name type="scientific">Mesorhabditis belari</name>
    <dbReference type="NCBI Taxonomy" id="2138241"/>
    <lineage>
        <taxon>Eukaryota</taxon>
        <taxon>Metazoa</taxon>
        <taxon>Ecdysozoa</taxon>
        <taxon>Nematoda</taxon>
        <taxon>Chromadorea</taxon>
        <taxon>Rhabditida</taxon>
        <taxon>Rhabditina</taxon>
        <taxon>Rhabditomorpha</taxon>
        <taxon>Rhabditoidea</taxon>
        <taxon>Rhabditidae</taxon>
        <taxon>Mesorhabditinae</taxon>
        <taxon>Mesorhabditis</taxon>
    </lineage>
</organism>
<proteinExistence type="predicted"/>